<evidence type="ECO:0000313" key="7">
    <source>
        <dbReference type="EMBL" id="MCW1914949.1"/>
    </source>
</evidence>
<dbReference type="Pfam" id="PF01416">
    <property type="entry name" value="PseudoU_synth_1"/>
    <property type="match status" value="2"/>
</dbReference>
<name>A0ABT3G5V5_9BACT</name>
<accession>A0ABT3G5V5</accession>
<dbReference type="Gene3D" id="3.30.70.660">
    <property type="entry name" value="Pseudouridine synthase I, catalytic domain, C-terminal subdomain"/>
    <property type="match status" value="1"/>
</dbReference>
<evidence type="ECO:0000256" key="3">
    <source>
        <dbReference type="ARBA" id="ARBA00023235"/>
    </source>
</evidence>
<evidence type="ECO:0000256" key="2">
    <source>
        <dbReference type="ARBA" id="ARBA00022694"/>
    </source>
</evidence>
<dbReference type="EMBL" id="JAPDDR010000007">
    <property type="protein sequence ID" value="MCW1914949.1"/>
    <property type="molecule type" value="Genomic_DNA"/>
</dbReference>
<feature type="domain" description="Pseudouridine synthase I TruA alpha/beta" evidence="6">
    <location>
        <begin position="143"/>
        <end position="245"/>
    </location>
</feature>
<comment type="catalytic activity">
    <reaction evidence="4 5">
        <text>uridine(38/39/40) in tRNA = pseudouridine(38/39/40) in tRNA</text>
        <dbReference type="Rhea" id="RHEA:22376"/>
        <dbReference type="Rhea" id="RHEA-COMP:10085"/>
        <dbReference type="Rhea" id="RHEA-COMP:10087"/>
        <dbReference type="ChEBI" id="CHEBI:65314"/>
        <dbReference type="ChEBI" id="CHEBI:65315"/>
        <dbReference type="EC" id="5.4.99.12"/>
    </reaction>
</comment>
<sequence>MKFKLTLAYDGSAYQGWQSQRSGRGVQDQVEQALARLFPESPKLTGSSRTDAGVHALGLVAHFEAAELRMPLHHLSLAINSLLPEDIRVMRAGRAPADFHARFGAVSKQYRYRIWNHPAMNPLLRTQAWHVPRKLDLPAMRQAAALFTGRHDFSAFTANRPGELGDPVRTLDRCEVRKRGSEITLIFEASGFLYKMCRGIAGTLVQVGEGKFPPGAIEGIFKTRDRRAAGVNAPAHGLTLWKVNY</sequence>
<evidence type="ECO:0000313" key="8">
    <source>
        <dbReference type="Proteomes" id="UP001165653"/>
    </source>
</evidence>
<dbReference type="Gene3D" id="3.30.70.580">
    <property type="entry name" value="Pseudouridine synthase I, catalytic domain, N-terminal subdomain"/>
    <property type="match status" value="1"/>
</dbReference>
<evidence type="ECO:0000256" key="4">
    <source>
        <dbReference type="HAMAP-Rule" id="MF_00171"/>
    </source>
</evidence>
<dbReference type="NCBIfam" id="TIGR00071">
    <property type="entry name" value="hisT_truA"/>
    <property type="match status" value="1"/>
</dbReference>
<organism evidence="7 8">
    <name type="scientific">Luteolibacter rhizosphaerae</name>
    <dbReference type="NCBI Taxonomy" id="2989719"/>
    <lineage>
        <taxon>Bacteria</taxon>
        <taxon>Pseudomonadati</taxon>
        <taxon>Verrucomicrobiota</taxon>
        <taxon>Verrucomicrobiia</taxon>
        <taxon>Verrucomicrobiales</taxon>
        <taxon>Verrucomicrobiaceae</taxon>
        <taxon>Luteolibacter</taxon>
    </lineage>
</organism>
<feature type="active site" description="Nucleophile" evidence="4">
    <location>
        <position position="51"/>
    </location>
</feature>
<dbReference type="HAMAP" id="MF_00171">
    <property type="entry name" value="TruA"/>
    <property type="match status" value="1"/>
</dbReference>
<dbReference type="Proteomes" id="UP001165653">
    <property type="component" value="Unassembled WGS sequence"/>
</dbReference>
<proteinExistence type="inferred from homology"/>
<dbReference type="SUPFAM" id="SSF55120">
    <property type="entry name" value="Pseudouridine synthase"/>
    <property type="match status" value="1"/>
</dbReference>
<keyword evidence="3 4" id="KW-0413">Isomerase</keyword>
<comment type="similarity">
    <text evidence="1 4 5">Belongs to the tRNA pseudouridine synthase TruA family.</text>
</comment>
<dbReference type="InterPro" id="IPR001406">
    <property type="entry name" value="PsdUridine_synth_TruA"/>
</dbReference>
<dbReference type="InterPro" id="IPR020095">
    <property type="entry name" value="PsdUridine_synth_TruA_C"/>
</dbReference>
<keyword evidence="8" id="KW-1185">Reference proteome</keyword>
<protein>
    <recommendedName>
        <fullName evidence="4">tRNA pseudouridine synthase A</fullName>
        <ecNumber evidence="4">5.4.99.12</ecNumber>
    </recommendedName>
    <alternativeName>
        <fullName evidence="4">tRNA pseudouridine(38-40) synthase</fullName>
    </alternativeName>
    <alternativeName>
        <fullName evidence="4">tRNA pseudouridylate synthase I</fullName>
    </alternativeName>
    <alternativeName>
        <fullName evidence="4">tRNA-uridine isomerase I</fullName>
    </alternativeName>
</protein>
<feature type="binding site" evidence="4">
    <location>
        <position position="110"/>
    </location>
    <ligand>
        <name>substrate</name>
    </ligand>
</feature>
<evidence type="ECO:0000256" key="1">
    <source>
        <dbReference type="ARBA" id="ARBA00009375"/>
    </source>
</evidence>
<dbReference type="RefSeq" id="WP_264514487.1">
    <property type="nucleotide sequence ID" value="NZ_JAPDDR010000007.1"/>
</dbReference>
<gene>
    <name evidence="4 7" type="primary">truA</name>
    <name evidence="7" type="ORF">OJ996_15275</name>
</gene>
<comment type="subunit">
    <text evidence="4">Homodimer.</text>
</comment>
<evidence type="ECO:0000256" key="5">
    <source>
        <dbReference type="RuleBase" id="RU003792"/>
    </source>
</evidence>
<comment type="caution">
    <text evidence="4">Lacks conserved residue(s) required for the propagation of feature annotation.</text>
</comment>
<keyword evidence="2 4" id="KW-0819">tRNA processing</keyword>
<dbReference type="CDD" id="cd02570">
    <property type="entry name" value="PseudoU_synth_EcTruA"/>
    <property type="match status" value="1"/>
</dbReference>
<dbReference type="EC" id="5.4.99.12" evidence="4"/>
<dbReference type="InterPro" id="IPR020103">
    <property type="entry name" value="PsdUridine_synth_cat_dom_sf"/>
</dbReference>
<dbReference type="InterPro" id="IPR020097">
    <property type="entry name" value="PsdUridine_synth_TruA_a/b_dom"/>
</dbReference>
<dbReference type="GO" id="GO:0160147">
    <property type="term" value="F:tRNA pseudouridine(38-40) synthase activity"/>
    <property type="evidence" value="ECO:0007669"/>
    <property type="project" value="UniProtKB-EC"/>
</dbReference>
<feature type="domain" description="Pseudouridine synthase I TruA alpha/beta" evidence="6">
    <location>
        <begin position="8"/>
        <end position="103"/>
    </location>
</feature>
<dbReference type="PANTHER" id="PTHR11142">
    <property type="entry name" value="PSEUDOURIDYLATE SYNTHASE"/>
    <property type="match status" value="1"/>
</dbReference>
<comment type="caution">
    <text evidence="7">The sequence shown here is derived from an EMBL/GenBank/DDBJ whole genome shotgun (WGS) entry which is preliminary data.</text>
</comment>
<comment type="function">
    <text evidence="4">Formation of pseudouridine at positions 38, 39 and 40 in the anticodon stem and loop of transfer RNAs.</text>
</comment>
<dbReference type="InterPro" id="IPR020094">
    <property type="entry name" value="TruA/RsuA/RluB/E/F_N"/>
</dbReference>
<reference evidence="7" key="1">
    <citation type="submission" date="2022-10" db="EMBL/GenBank/DDBJ databases">
        <title>Luteolibacter sp. GHJ8, whole genome shotgun sequencing project.</title>
        <authorList>
            <person name="Zhao G."/>
            <person name="Shen L."/>
        </authorList>
    </citation>
    <scope>NUCLEOTIDE SEQUENCE</scope>
    <source>
        <strain evidence="7">GHJ8</strain>
    </source>
</reference>
<evidence type="ECO:0000259" key="6">
    <source>
        <dbReference type="Pfam" id="PF01416"/>
    </source>
</evidence>
<dbReference type="PANTHER" id="PTHR11142:SF0">
    <property type="entry name" value="TRNA PSEUDOURIDINE SYNTHASE-LIKE 1"/>
    <property type="match status" value="1"/>
</dbReference>
<dbReference type="PIRSF" id="PIRSF001430">
    <property type="entry name" value="tRNA_psdUrid_synth"/>
    <property type="match status" value="1"/>
</dbReference>